<dbReference type="SUPFAM" id="SSF53098">
    <property type="entry name" value="Ribonuclease H-like"/>
    <property type="match status" value="1"/>
</dbReference>
<dbReference type="GO" id="GO:0003676">
    <property type="term" value="F:nucleic acid binding"/>
    <property type="evidence" value="ECO:0007669"/>
    <property type="project" value="InterPro"/>
</dbReference>
<sequence>MLRSDAGAQDTSAAFRTTLAELGIRESMGSVADTFDNAAAESWFATLKTEIGTPC</sequence>
<keyword evidence="2" id="KW-1185">Reference proteome</keyword>
<evidence type="ECO:0000313" key="1">
    <source>
        <dbReference type="EMBL" id="KWX03230.1"/>
    </source>
</evidence>
<dbReference type="Proteomes" id="UP000070188">
    <property type="component" value="Unassembled WGS sequence"/>
</dbReference>
<dbReference type="InterPro" id="IPR036397">
    <property type="entry name" value="RNaseH_sf"/>
</dbReference>
<evidence type="ECO:0000313" key="2">
    <source>
        <dbReference type="Proteomes" id="UP000070188"/>
    </source>
</evidence>
<protein>
    <submittedName>
        <fullName evidence="1">IS3 family transposase</fullName>
    </submittedName>
</protein>
<dbReference type="OrthoDB" id="4330255at2"/>
<dbReference type="Gene3D" id="3.30.420.10">
    <property type="entry name" value="Ribonuclease H-like superfamily/Ribonuclease H"/>
    <property type="match status" value="1"/>
</dbReference>
<comment type="caution">
    <text evidence="1">The sequence shown here is derived from an EMBL/GenBank/DDBJ whole genome shotgun (WGS) entry which is preliminary data.</text>
</comment>
<gene>
    <name evidence="1" type="ORF">LI90_4281</name>
</gene>
<accession>A0A132MZX6</accession>
<dbReference type="InterPro" id="IPR012337">
    <property type="entry name" value="RNaseH-like_sf"/>
</dbReference>
<dbReference type="EMBL" id="LAXD01000001">
    <property type="protein sequence ID" value="KWX03230.1"/>
    <property type="molecule type" value="Genomic_DNA"/>
</dbReference>
<name>A0A132MZX6_9ACTN</name>
<dbReference type="RefSeq" id="WP_107248007.1">
    <property type="nucleotide sequence ID" value="NZ_LAXD01000001.1"/>
</dbReference>
<reference evidence="2" key="1">
    <citation type="submission" date="2015-04" db="EMBL/GenBank/DDBJ databases">
        <title>Physiological reanalysis, assessment of diazotrophy, and genome sequences of multiple isolates of Streptomyces thermoautotrophicus.</title>
        <authorList>
            <person name="MacKellar D.C."/>
            <person name="Lieber L."/>
            <person name="Norman J."/>
            <person name="Bolger A."/>
            <person name="Tobin C."/>
            <person name="Murray J.W."/>
            <person name="Chang R."/>
            <person name="Ford T."/>
            <person name="Nguyen P.Q."/>
            <person name="Woodward J."/>
            <person name="Permingeat H."/>
            <person name="Joshi N.S."/>
            <person name="Silver P.A."/>
            <person name="Usadel B."/>
            <person name="Rutherford A.W."/>
            <person name="Friesen M."/>
            <person name="Prell J."/>
        </authorList>
    </citation>
    <scope>NUCLEOTIDE SEQUENCE [LARGE SCALE GENOMIC DNA]</scope>
    <source>
        <strain evidence="2">H1</strain>
    </source>
</reference>
<proteinExistence type="predicted"/>
<dbReference type="STRING" id="1469144.LI90_4281"/>
<organism evidence="1 2">
    <name type="scientific">Carbonactinospora thermoautotrophica</name>
    <dbReference type="NCBI Taxonomy" id="1469144"/>
    <lineage>
        <taxon>Bacteria</taxon>
        <taxon>Bacillati</taxon>
        <taxon>Actinomycetota</taxon>
        <taxon>Actinomycetes</taxon>
        <taxon>Kitasatosporales</taxon>
        <taxon>Carbonactinosporaceae</taxon>
        <taxon>Carbonactinospora</taxon>
    </lineage>
</organism>
<dbReference type="AlphaFoldDB" id="A0A132MZX6"/>